<evidence type="ECO:0000313" key="2">
    <source>
        <dbReference type="Proteomes" id="UP000195152"/>
    </source>
</evidence>
<evidence type="ECO:0000313" key="1">
    <source>
        <dbReference type="EMBL" id="OTW48126.1"/>
    </source>
</evidence>
<dbReference type="AlphaFoldDB" id="A0A242W7I2"/>
<name>A0A242W7I2_BACTU</name>
<protein>
    <submittedName>
        <fullName evidence="1">Uncharacterized protein</fullName>
    </submittedName>
</protein>
<gene>
    <name evidence="1" type="ORF">BK699_13170</name>
</gene>
<dbReference type="Proteomes" id="UP000195152">
    <property type="component" value="Unassembled WGS sequence"/>
</dbReference>
<dbReference type="EMBL" id="NFCF01000073">
    <property type="protein sequence ID" value="OTW48126.1"/>
    <property type="molecule type" value="Genomic_DNA"/>
</dbReference>
<organism evidence="1 2">
    <name type="scientific">Bacillus thuringiensis serovar mexicanensis</name>
    <dbReference type="NCBI Taxonomy" id="180868"/>
    <lineage>
        <taxon>Bacteria</taxon>
        <taxon>Bacillati</taxon>
        <taxon>Bacillota</taxon>
        <taxon>Bacilli</taxon>
        <taxon>Bacillales</taxon>
        <taxon>Bacillaceae</taxon>
        <taxon>Bacillus</taxon>
        <taxon>Bacillus cereus group</taxon>
    </lineage>
</organism>
<sequence>MNFNDQQLQDFFTGTPLGKRLLADAKKKQAEFDSKLNEIRGSINTLHQNIEYATYGRPDTRNSQIVSYFSGNPVLIQTDNRSRVISCEPITNENWKGLDSVVQQDVKGSNPVAYQRLQHGKFILNDDDTYFLNLARAESGLNVDVLNAYANMKQPHERDYAEQFDNAEDMENGVLSFHKWHSAMTTDQNIADLHAELHAYEKNLNDSINANEIIPFDVSAIEGEQASAFGVTAE</sequence>
<proteinExistence type="predicted"/>
<comment type="caution">
    <text evidence="1">The sequence shown here is derived from an EMBL/GenBank/DDBJ whole genome shotgun (WGS) entry which is preliminary data.</text>
</comment>
<accession>A0A242W7I2</accession>
<reference evidence="1 2" key="1">
    <citation type="submission" date="2016-10" db="EMBL/GenBank/DDBJ databases">
        <title>Comparative genomics of Bacillus thuringiensis reveals a path to pathogens against multiple invertebrate hosts.</title>
        <authorList>
            <person name="Zheng J."/>
            <person name="Gao Q."/>
            <person name="Liu H."/>
            <person name="Peng D."/>
            <person name="Ruan L."/>
            <person name="Sun M."/>
        </authorList>
    </citation>
    <scope>NUCLEOTIDE SEQUENCE [LARGE SCALE GENOMIC DNA]</scope>
    <source>
        <strain evidence="1">BGSC 4AC1</strain>
    </source>
</reference>